<dbReference type="Proteomes" id="UP000827549">
    <property type="component" value="Chromosome 2"/>
</dbReference>
<sequence length="298" mass="33389">MSLRPGLLASTSRLVNPLTAPRAGAAAAHFARAASSQATNKPATHKSKAKAKGASVQDADKQLKELERAKRRMPPGVELDSAIRGVIMEPYLDVKYNPQWLFKKGARGFLWNRVQRHFTSAKTANDATENGVFPPEGPLTWGKRIAGWFRFRLNSFALPIVPILEKAYYDYYRAQASGDVIAVRQLSTGAGEDRAVKVAQTIRNGKWTLVKVLSPPRVRWIRRSPVDLHGKLTITQVAVEFDTEQSLTSGRPPKVKTARVHETVVFERKEVPGETWRFKDTQEEQLPEYISGEPNTRY</sequence>
<evidence type="ECO:0000313" key="2">
    <source>
        <dbReference type="EMBL" id="WOO78502.1"/>
    </source>
</evidence>
<dbReference type="EMBL" id="CP086715">
    <property type="protein sequence ID" value="WOO78502.1"/>
    <property type="molecule type" value="Genomic_DNA"/>
</dbReference>
<name>A0AAF0Y206_9TREE</name>
<proteinExistence type="predicted"/>
<reference evidence="2" key="1">
    <citation type="submission" date="2023-10" db="EMBL/GenBank/DDBJ databases">
        <authorList>
            <person name="Noh H."/>
        </authorList>
    </citation>
    <scope>NUCLEOTIDE SEQUENCE</scope>
    <source>
        <strain evidence="2">DUCC4014</strain>
    </source>
</reference>
<dbReference type="Gene3D" id="3.10.450.240">
    <property type="match status" value="1"/>
</dbReference>
<keyword evidence="3" id="KW-1185">Reference proteome</keyword>
<feature type="region of interest" description="Disordered" evidence="1">
    <location>
        <begin position="33"/>
        <end position="59"/>
    </location>
</feature>
<protein>
    <submittedName>
        <fullName evidence="2">Uncharacterized protein</fullName>
    </submittedName>
</protein>
<gene>
    <name evidence="2" type="ORF">LOC62_02G002049</name>
</gene>
<dbReference type="AlphaFoldDB" id="A0AAF0Y206"/>
<dbReference type="RefSeq" id="XP_062624534.1">
    <property type="nucleotide sequence ID" value="XM_062768550.1"/>
</dbReference>
<evidence type="ECO:0000256" key="1">
    <source>
        <dbReference type="SAM" id="MobiDB-lite"/>
    </source>
</evidence>
<accession>A0AAF0Y206</accession>
<organism evidence="2 3">
    <name type="scientific">Vanrija pseudolonga</name>
    <dbReference type="NCBI Taxonomy" id="143232"/>
    <lineage>
        <taxon>Eukaryota</taxon>
        <taxon>Fungi</taxon>
        <taxon>Dikarya</taxon>
        <taxon>Basidiomycota</taxon>
        <taxon>Agaricomycotina</taxon>
        <taxon>Tremellomycetes</taxon>
        <taxon>Trichosporonales</taxon>
        <taxon>Trichosporonaceae</taxon>
        <taxon>Vanrija</taxon>
    </lineage>
</organism>
<dbReference type="GeneID" id="87805300"/>
<evidence type="ECO:0000313" key="3">
    <source>
        <dbReference type="Proteomes" id="UP000827549"/>
    </source>
</evidence>